<accession>A0AAN9SIG3</accession>
<organism evidence="1 2">
    <name type="scientific">Psophocarpus tetragonolobus</name>
    <name type="common">Winged bean</name>
    <name type="synonym">Dolichos tetragonolobus</name>
    <dbReference type="NCBI Taxonomy" id="3891"/>
    <lineage>
        <taxon>Eukaryota</taxon>
        <taxon>Viridiplantae</taxon>
        <taxon>Streptophyta</taxon>
        <taxon>Embryophyta</taxon>
        <taxon>Tracheophyta</taxon>
        <taxon>Spermatophyta</taxon>
        <taxon>Magnoliopsida</taxon>
        <taxon>eudicotyledons</taxon>
        <taxon>Gunneridae</taxon>
        <taxon>Pentapetalae</taxon>
        <taxon>rosids</taxon>
        <taxon>fabids</taxon>
        <taxon>Fabales</taxon>
        <taxon>Fabaceae</taxon>
        <taxon>Papilionoideae</taxon>
        <taxon>50 kb inversion clade</taxon>
        <taxon>NPAAA clade</taxon>
        <taxon>indigoferoid/millettioid clade</taxon>
        <taxon>Phaseoleae</taxon>
        <taxon>Psophocarpus</taxon>
    </lineage>
</organism>
<protein>
    <submittedName>
        <fullName evidence="1">Uncharacterized protein</fullName>
    </submittedName>
</protein>
<name>A0AAN9SIG3_PSOTE</name>
<evidence type="ECO:0000313" key="1">
    <source>
        <dbReference type="EMBL" id="KAK7396727.1"/>
    </source>
</evidence>
<evidence type="ECO:0000313" key="2">
    <source>
        <dbReference type="Proteomes" id="UP001386955"/>
    </source>
</evidence>
<dbReference type="AlphaFoldDB" id="A0AAN9SIG3"/>
<keyword evidence="2" id="KW-1185">Reference proteome</keyword>
<dbReference type="Proteomes" id="UP001386955">
    <property type="component" value="Unassembled WGS sequence"/>
</dbReference>
<reference evidence="1 2" key="1">
    <citation type="submission" date="2024-01" db="EMBL/GenBank/DDBJ databases">
        <title>The genomes of 5 underutilized Papilionoideae crops provide insights into root nodulation and disease resistanc.</title>
        <authorList>
            <person name="Jiang F."/>
        </authorList>
    </citation>
    <scope>NUCLEOTIDE SEQUENCE [LARGE SCALE GENOMIC DNA]</scope>
    <source>
        <strain evidence="1">DUOXIRENSHENG_FW03</strain>
        <tissue evidence="1">Leaves</tissue>
    </source>
</reference>
<comment type="caution">
    <text evidence="1">The sequence shown here is derived from an EMBL/GenBank/DDBJ whole genome shotgun (WGS) entry which is preliminary data.</text>
</comment>
<gene>
    <name evidence="1" type="ORF">VNO78_17885</name>
</gene>
<dbReference type="EMBL" id="JAYMYS010000004">
    <property type="protein sequence ID" value="KAK7396727.1"/>
    <property type="molecule type" value="Genomic_DNA"/>
</dbReference>
<proteinExistence type="predicted"/>
<sequence>MMGTRHVSAHYTNFLSFVGSSSNTANLLSVIILSQHIWLHVKDIQPLNQSGVVFTFLVRLPTAKSGLHGVAIITLHPILANTLSSYSHLHRYIVAGTPLKARHVFHHSFLLSLIAMSV</sequence>